<feature type="transmembrane region" description="Helical" evidence="1">
    <location>
        <begin position="71"/>
        <end position="92"/>
    </location>
</feature>
<evidence type="ECO:0000313" key="3">
    <source>
        <dbReference type="Proteomes" id="UP000051836"/>
    </source>
</evidence>
<organism evidence="2 3">
    <name type="scientific">Amazona aestiva</name>
    <name type="common">Blue-fronted Amazon parrot</name>
    <dbReference type="NCBI Taxonomy" id="12930"/>
    <lineage>
        <taxon>Eukaryota</taxon>
        <taxon>Metazoa</taxon>
        <taxon>Chordata</taxon>
        <taxon>Craniata</taxon>
        <taxon>Vertebrata</taxon>
        <taxon>Euteleostomi</taxon>
        <taxon>Archelosauria</taxon>
        <taxon>Archosauria</taxon>
        <taxon>Dinosauria</taxon>
        <taxon>Saurischia</taxon>
        <taxon>Theropoda</taxon>
        <taxon>Coelurosauria</taxon>
        <taxon>Aves</taxon>
        <taxon>Neognathae</taxon>
        <taxon>Neoaves</taxon>
        <taxon>Telluraves</taxon>
        <taxon>Australaves</taxon>
        <taxon>Psittaciformes</taxon>
        <taxon>Psittacidae</taxon>
        <taxon>Amazona</taxon>
    </lineage>
</organism>
<evidence type="ECO:0000256" key="1">
    <source>
        <dbReference type="SAM" id="Phobius"/>
    </source>
</evidence>
<name>A0A0Q3RFZ3_AMAAE</name>
<keyword evidence="1" id="KW-0812">Transmembrane</keyword>
<protein>
    <submittedName>
        <fullName evidence="2">Uncharacterized protein</fullName>
    </submittedName>
</protein>
<reference evidence="2 3" key="1">
    <citation type="submission" date="2015-10" db="EMBL/GenBank/DDBJ databases">
        <authorList>
            <person name="Gilbert D.G."/>
        </authorList>
    </citation>
    <scope>NUCLEOTIDE SEQUENCE [LARGE SCALE GENOMIC DNA]</scope>
    <source>
        <strain evidence="2">FVVF132</strain>
    </source>
</reference>
<dbReference type="EMBL" id="LMAW01001102">
    <property type="protein sequence ID" value="KQK84489.1"/>
    <property type="molecule type" value="Genomic_DNA"/>
</dbReference>
<sequence>MLLSSWPLESGDWNAPVIEVQRLDIKCILCRVLVMNNQKRVLVSLYFMGMACNTGGLQKQGGTDVDVDLHLAVRLLFTVLALGLTSVFVGLWEAEVGWIREPLVAEKARERSSGDQGLSPVAAEQR</sequence>
<gene>
    <name evidence="2" type="ORF">AAES_49378</name>
</gene>
<accession>A0A0Q3RFZ3</accession>
<evidence type="ECO:0000313" key="2">
    <source>
        <dbReference type="EMBL" id="KQK84489.1"/>
    </source>
</evidence>
<dbReference type="Proteomes" id="UP000051836">
    <property type="component" value="Unassembled WGS sequence"/>
</dbReference>
<proteinExistence type="predicted"/>
<keyword evidence="3" id="KW-1185">Reference proteome</keyword>
<keyword evidence="1" id="KW-1133">Transmembrane helix</keyword>
<comment type="caution">
    <text evidence="2">The sequence shown here is derived from an EMBL/GenBank/DDBJ whole genome shotgun (WGS) entry which is preliminary data.</text>
</comment>
<keyword evidence="1" id="KW-0472">Membrane</keyword>
<dbReference type="AlphaFoldDB" id="A0A0Q3RFZ3"/>